<comment type="caution">
    <text evidence="2">The sequence shown here is derived from an EMBL/GenBank/DDBJ whole genome shotgun (WGS) entry which is preliminary data.</text>
</comment>
<dbReference type="SUPFAM" id="SSF52047">
    <property type="entry name" value="RNI-like"/>
    <property type="match status" value="1"/>
</dbReference>
<protein>
    <recommendedName>
        <fullName evidence="4">F-box domain-containing protein</fullName>
    </recommendedName>
</protein>
<evidence type="ECO:0000313" key="3">
    <source>
        <dbReference type="Proteomes" id="UP000567179"/>
    </source>
</evidence>
<dbReference type="Proteomes" id="UP000567179">
    <property type="component" value="Unassembled WGS sequence"/>
</dbReference>
<dbReference type="Gene3D" id="3.80.10.10">
    <property type="entry name" value="Ribonuclease Inhibitor"/>
    <property type="match status" value="1"/>
</dbReference>
<accession>A0A8H5ARL7</accession>
<evidence type="ECO:0000313" key="2">
    <source>
        <dbReference type="EMBL" id="KAF5309421.1"/>
    </source>
</evidence>
<dbReference type="AlphaFoldDB" id="A0A8H5ARL7"/>
<dbReference type="EMBL" id="JAACJJ010000059">
    <property type="protein sequence ID" value="KAF5309421.1"/>
    <property type="molecule type" value="Genomic_DNA"/>
</dbReference>
<keyword evidence="3" id="KW-1185">Reference proteome</keyword>
<feature type="region of interest" description="Disordered" evidence="1">
    <location>
        <begin position="1"/>
        <end position="20"/>
    </location>
</feature>
<organism evidence="2 3">
    <name type="scientific">Psilocybe cf. subviscida</name>
    <dbReference type="NCBI Taxonomy" id="2480587"/>
    <lineage>
        <taxon>Eukaryota</taxon>
        <taxon>Fungi</taxon>
        <taxon>Dikarya</taxon>
        <taxon>Basidiomycota</taxon>
        <taxon>Agaricomycotina</taxon>
        <taxon>Agaricomycetes</taxon>
        <taxon>Agaricomycetidae</taxon>
        <taxon>Agaricales</taxon>
        <taxon>Agaricineae</taxon>
        <taxon>Strophariaceae</taxon>
        <taxon>Psilocybe</taxon>
    </lineage>
</organism>
<sequence>MDSPHPLDQQPLSSPRPTISSMSRHLDLGCSLQCGALNSCGDCQELGDINKEVESGEDIVQRAKTRRSALLSRVNIRRDLLTSKLPVEIVCYIFEEYVKMHEVKPRENNMNLDLGRPRYFTPIHRRGPLRLGTVCRKWRSIAWSHPRLWRTLVVAVSCPAHHLGPVMVSEWLKRTGEQQLNMQLVESAYAPDDLPRMKKNAALIVQTLNRVSSRWRSLDFNQCTVGVLSELDDTGCASPSVLEHLCIGHNFGEVDAHGLELFGKSKHKHKPTHLNLLCAIRSSHFNIEWTRLTHLYLEDMSRKQCSHVLACTAKSSPALCHLTLRLVDEDQDFDGEIYSFQHSALKTLVIHEEECDVETTRRLLSGLTLPALQIFKYAGDDMDNKFPAQEFVNLLTRSACSLETLELLKPRVDDDDLARMLRAAPSVRVLKLELPNNHHSDPEDFFNCLSQKDLKNHPAAPFLPNLARLDIAANPPSHWRSFIGMFADDPMIHTPDFGQTRPTRHTLQVTFKVYVDDTGGSEMELMSLSQLAVLWKTHQFYAVFQFVSDFLPSMDNVSFLLESYRIGTIGLPRPALEKYTKLEQYLTTMSSLAF</sequence>
<gene>
    <name evidence="2" type="ORF">D9619_012355</name>
</gene>
<evidence type="ECO:0008006" key="4">
    <source>
        <dbReference type="Google" id="ProtNLM"/>
    </source>
</evidence>
<dbReference type="Gene3D" id="1.20.1280.50">
    <property type="match status" value="1"/>
</dbReference>
<dbReference type="InterPro" id="IPR032675">
    <property type="entry name" value="LRR_dom_sf"/>
</dbReference>
<feature type="compositionally biased region" description="Polar residues" evidence="1">
    <location>
        <begin position="10"/>
        <end position="20"/>
    </location>
</feature>
<dbReference type="OrthoDB" id="3357519at2759"/>
<proteinExistence type="predicted"/>
<evidence type="ECO:0000256" key="1">
    <source>
        <dbReference type="SAM" id="MobiDB-lite"/>
    </source>
</evidence>
<name>A0A8H5ARL7_9AGAR</name>
<reference evidence="2 3" key="1">
    <citation type="journal article" date="2020" name="ISME J.">
        <title>Uncovering the hidden diversity of litter-decomposition mechanisms in mushroom-forming fungi.</title>
        <authorList>
            <person name="Floudas D."/>
            <person name="Bentzer J."/>
            <person name="Ahren D."/>
            <person name="Johansson T."/>
            <person name="Persson P."/>
            <person name="Tunlid A."/>
        </authorList>
    </citation>
    <scope>NUCLEOTIDE SEQUENCE [LARGE SCALE GENOMIC DNA]</scope>
    <source>
        <strain evidence="2 3">CBS 101986</strain>
    </source>
</reference>